<organism evidence="1">
    <name type="scientific">Pseudomonas monteilii</name>
    <dbReference type="NCBI Taxonomy" id="76759"/>
    <lineage>
        <taxon>Bacteria</taxon>
        <taxon>Pseudomonadati</taxon>
        <taxon>Pseudomonadota</taxon>
        <taxon>Gammaproteobacteria</taxon>
        <taxon>Pseudomonadales</taxon>
        <taxon>Pseudomonadaceae</taxon>
        <taxon>Pseudomonas</taxon>
    </lineage>
</organism>
<protein>
    <submittedName>
        <fullName evidence="1">Uncharacterized protein</fullName>
    </submittedName>
</protein>
<sequence>MSSGVMLEVQLSSSPKRKLRLHQALMRFLPRALPPVQAISAG</sequence>
<dbReference type="AlphaFoldDB" id="A0A6B7Q1T5"/>
<name>A0A6B7Q1T5_9PSED</name>
<proteinExistence type="predicted"/>
<reference evidence="1" key="1">
    <citation type="submission" date="2019-08" db="EMBL/GenBank/DDBJ databases">
        <authorList>
            <person name="Zhou D."/>
            <person name="Chen F."/>
        </authorList>
    </citation>
    <scope>NUCLEOTIDE SEQUENCE</scope>
    <source>
        <strain evidence="1">QJ20133</strain>
        <plasmid evidence="1">pJ20133-VIM</plasmid>
    </source>
</reference>
<keyword evidence="1" id="KW-0614">Plasmid</keyword>
<dbReference type="EMBL" id="MN310371">
    <property type="protein sequence ID" value="QFX76324.1"/>
    <property type="molecule type" value="Genomic_DNA"/>
</dbReference>
<accession>A0A6B7Q1T5</accession>
<geneLocation type="plasmid" evidence="1">
    <name>pJ20133-VIM</name>
</geneLocation>
<evidence type="ECO:0000313" key="1">
    <source>
        <dbReference type="EMBL" id="QFX76324.1"/>
    </source>
</evidence>